<evidence type="ECO:0000256" key="1">
    <source>
        <dbReference type="ARBA" id="ARBA00004651"/>
    </source>
</evidence>
<keyword evidence="10" id="KW-1185">Reference proteome</keyword>
<dbReference type="Proteomes" id="UP000248916">
    <property type="component" value="Unassembled WGS sequence"/>
</dbReference>
<comment type="subcellular location">
    <subcellularLocation>
        <location evidence="1">Cell membrane</location>
        <topology evidence="1">Multi-pass membrane protein</topology>
    </subcellularLocation>
</comment>
<feature type="transmembrane region" description="Helical" evidence="8">
    <location>
        <begin position="82"/>
        <end position="107"/>
    </location>
</feature>
<reference evidence="9 10" key="1">
    <citation type="submission" date="2018-06" db="EMBL/GenBank/DDBJ databases">
        <title>Genomic Encyclopedia of Archaeal and Bacterial Type Strains, Phase II (KMG-II): from individual species to whole genera.</title>
        <authorList>
            <person name="Goeker M."/>
        </authorList>
    </citation>
    <scope>NUCLEOTIDE SEQUENCE [LARGE SCALE GENOMIC DNA]</scope>
    <source>
        <strain evidence="9 10">DSM 22009</strain>
    </source>
</reference>
<comment type="similarity">
    <text evidence="2">Belongs to the binding-protein-dependent transport system permease family. FecCD subfamily.</text>
</comment>
<sequence length="139" mass="14333">MPALPFFAAGLLLCLASGRVLNALALGEDMARGLGQNVTVGRGLAALGAVLLFSAAAALCGPIGFVGLVVPHVCRLLGGIDHHVLIPASAIGGTTLLALTDVFGRVIARPNELDVGVVTAFVGTPVFIWTVRRRKWRGL</sequence>
<evidence type="ECO:0000256" key="2">
    <source>
        <dbReference type="ARBA" id="ARBA00007935"/>
    </source>
</evidence>
<dbReference type="PANTHER" id="PTHR30472:SF1">
    <property type="entry name" value="FE(3+) DICITRATE TRANSPORT SYSTEM PERMEASE PROTEIN FECC-RELATED"/>
    <property type="match status" value="1"/>
</dbReference>
<evidence type="ECO:0000256" key="3">
    <source>
        <dbReference type="ARBA" id="ARBA00022448"/>
    </source>
</evidence>
<dbReference type="Gene3D" id="1.10.3470.10">
    <property type="entry name" value="ABC transporter involved in vitamin B12 uptake, BtuC"/>
    <property type="match status" value="1"/>
</dbReference>
<gene>
    <name evidence="9" type="ORF">LX81_02708</name>
</gene>
<feature type="transmembrane region" description="Helical" evidence="8">
    <location>
        <begin position="43"/>
        <end position="70"/>
    </location>
</feature>
<dbReference type="AlphaFoldDB" id="A0A2W7Q013"/>
<comment type="caution">
    <text evidence="9">The sequence shown here is derived from an EMBL/GenBank/DDBJ whole genome shotgun (WGS) entry which is preliminary data.</text>
</comment>
<organism evidence="9 10">
    <name type="scientific">Palleronia aestuarii</name>
    <dbReference type="NCBI Taxonomy" id="568105"/>
    <lineage>
        <taxon>Bacteria</taxon>
        <taxon>Pseudomonadati</taxon>
        <taxon>Pseudomonadota</taxon>
        <taxon>Alphaproteobacteria</taxon>
        <taxon>Rhodobacterales</taxon>
        <taxon>Roseobacteraceae</taxon>
        <taxon>Palleronia</taxon>
    </lineage>
</organism>
<protein>
    <submittedName>
        <fullName evidence="9">Iron complex transport system permease protein</fullName>
    </submittedName>
</protein>
<dbReference type="GO" id="GO:0033214">
    <property type="term" value="P:siderophore-iron import into cell"/>
    <property type="evidence" value="ECO:0007669"/>
    <property type="project" value="TreeGrafter"/>
</dbReference>
<evidence type="ECO:0000256" key="6">
    <source>
        <dbReference type="ARBA" id="ARBA00022989"/>
    </source>
</evidence>
<dbReference type="Pfam" id="PF01032">
    <property type="entry name" value="FecCD"/>
    <property type="match status" value="1"/>
</dbReference>
<evidence type="ECO:0000313" key="10">
    <source>
        <dbReference type="Proteomes" id="UP000248916"/>
    </source>
</evidence>
<dbReference type="InterPro" id="IPR000522">
    <property type="entry name" value="ABC_transptr_permease_BtuC"/>
</dbReference>
<evidence type="ECO:0000256" key="4">
    <source>
        <dbReference type="ARBA" id="ARBA00022475"/>
    </source>
</evidence>
<evidence type="ECO:0000313" key="9">
    <source>
        <dbReference type="EMBL" id="PZX15119.1"/>
    </source>
</evidence>
<dbReference type="GO" id="GO:0022857">
    <property type="term" value="F:transmembrane transporter activity"/>
    <property type="evidence" value="ECO:0007669"/>
    <property type="project" value="InterPro"/>
</dbReference>
<dbReference type="SUPFAM" id="SSF81345">
    <property type="entry name" value="ABC transporter involved in vitamin B12 uptake, BtuC"/>
    <property type="match status" value="1"/>
</dbReference>
<keyword evidence="7 8" id="KW-0472">Membrane</keyword>
<keyword evidence="5 8" id="KW-0812">Transmembrane</keyword>
<keyword evidence="4" id="KW-1003">Cell membrane</keyword>
<evidence type="ECO:0000256" key="5">
    <source>
        <dbReference type="ARBA" id="ARBA00022692"/>
    </source>
</evidence>
<keyword evidence="6 8" id="KW-1133">Transmembrane helix</keyword>
<evidence type="ECO:0000256" key="7">
    <source>
        <dbReference type="ARBA" id="ARBA00023136"/>
    </source>
</evidence>
<dbReference type="PANTHER" id="PTHR30472">
    <property type="entry name" value="FERRIC ENTEROBACTIN TRANSPORT SYSTEM PERMEASE PROTEIN"/>
    <property type="match status" value="1"/>
</dbReference>
<evidence type="ECO:0000256" key="8">
    <source>
        <dbReference type="SAM" id="Phobius"/>
    </source>
</evidence>
<keyword evidence="3" id="KW-0813">Transport</keyword>
<feature type="transmembrane region" description="Helical" evidence="8">
    <location>
        <begin position="113"/>
        <end position="131"/>
    </location>
</feature>
<accession>A0A2W7Q013</accession>
<dbReference type="InterPro" id="IPR037294">
    <property type="entry name" value="ABC_BtuC-like"/>
</dbReference>
<proteinExistence type="inferred from homology"/>
<name>A0A2W7Q013_9RHOB</name>
<dbReference type="GO" id="GO:0005886">
    <property type="term" value="C:plasma membrane"/>
    <property type="evidence" value="ECO:0007669"/>
    <property type="project" value="UniProtKB-SubCell"/>
</dbReference>
<dbReference type="EMBL" id="QKZL01000011">
    <property type="protein sequence ID" value="PZX15119.1"/>
    <property type="molecule type" value="Genomic_DNA"/>
</dbReference>